<protein>
    <submittedName>
        <fullName evidence="2">Uncharacterized protein</fullName>
    </submittedName>
</protein>
<comment type="caution">
    <text evidence="2">The sequence shown here is derived from an EMBL/GenBank/DDBJ whole genome shotgun (WGS) entry which is preliminary data.</text>
</comment>
<evidence type="ECO:0000313" key="3">
    <source>
        <dbReference type="Proteomes" id="UP000287651"/>
    </source>
</evidence>
<dbReference type="Proteomes" id="UP000287651">
    <property type="component" value="Unassembled WGS sequence"/>
</dbReference>
<feature type="compositionally biased region" description="Basic and acidic residues" evidence="1">
    <location>
        <begin position="230"/>
        <end position="246"/>
    </location>
</feature>
<feature type="compositionally biased region" description="Basic and acidic residues" evidence="1">
    <location>
        <begin position="172"/>
        <end position="182"/>
    </location>
</feature>
<reference evidence="2 3" key="1">
    <citation type="journal article" date="2014" name="Agronomy (Basel)">
        <title>A Draft Genome Sequence for Ensete ventricosum, the Drought-Tolerant Tree Against Hunger.</title>
        <authorList>
            <person name="Harrison J."/>
            <person name="Moore K.A."/>
            <person name="Paszkiewicz K."/>
            <person name="Jones T."/>
            <person name="Grant M."/>
            <person name="Ambacheew D."/>
            <person name="Muzemil S."/>
            <person name="Studholme D.J."/>
        </authorList>
    </citation>
    <scope>NUCLEOTIDE SEQUENCE [LARGE SCALE GENOMIC DNA]</scope>
</reference>
<gene>
    <name evidence="2" type="ORF">B296_00011489</name>
</gene>
<dbReference type="AlphaFoldDB" id="A0A427AFH1"/>
<organism evidence="2 3">
    <name type="scientific">Ensete ventricosum</name>
    <name type="common">Abyssinian banana</name>
    <name type="synonym">Musa ensete</name>
    <dbReference type="NCBI Taxonomy" id="4639"/>
    <lineage>
        <taxon>Eukaryota</taxon>
        <taxon>Viridiplantae</taxon>
        <taxon>Streptophyta</taxon>
        <taxon>Embryophyta</taxon>
        <taxon>Tracheophyta</taxon>
        <taxon>Spermatophyta</taxon>
        <taxon>Magnoliopsida</taxon>
        <taxon>Liliopsida</taxon>
        <taxon>Zingiberales</taxon>
        <taxon>Musaceae</taxon>
        <taxon>Ensete</taxon>
    </lineage>
</organism>
<feature type="region of interest" description="Disordered" evidence="1">
    <location>
        <begin position="34"/>
        <end position="260"/>
    </location>
</feature>
<feature type="compositionally biased region" description="Acidic residues" evidence="1">
    <location>
        <begin position="43"/>
        <end position="56"/>
    </location>
</feature>
<proteinExistence type="predicted"/>
<sequence>MPVLMHINTTARSTDIADVNLSESAITRKCGCRHSNRVSLTDAPEEDQREDDEDGGEEQRYRAGVPPPLPEPLLQHPHVGHPIRLTPRQNVPWGPHTKTHAHRQRPVPSSVRKSLGDCLLTYDDEVDGERPGGGESDADVERRRSRAAEGLLHGGRVRERRSAARSRVPQQELRRGVRQERGCDDEEERRDDAEHPHRRRERHDPRPDDGRRQVEHRAGDRRFTASVAIRRRDGPKLRQQRRDRVATLRQSRQLHPACDL</sequence>
<evidence type="ECO:0000256" key="1">
    <source>
        <dbReference type="SAM" id="MobiDB-lite"/>
    </source>
</evidence>
<evidence type="ECO:0000313" key="2">
    <source>
        <dbReference type="EMBL" id="RRT74989.1"/>
    </source>
</evidence>
<accession>A0A427AFH1</accession>
<name>A0A427AFH1_ENSVE</name>
<dbReference type="EMBL" id="AMZH03002617">
    <property type="protein sequence ID" value="RRT74989.1"/>
    <property type="molecule type" value="Genomic_DNA"/>
</dbReference>
<feature type="compositionally biased region" description="Basic and acidic residues" evidence="1">
    <location>
        <begin position="202"/>
        <end position="223"/>
    </location>
</feature>